<feature type="signal peptide" evidence="1">
    <location>
        <begin position="1"/>
        <end position="19"/>
    </location>
</feature>
<name>A0A9N9S7M5_9DIPT</name>
<evidence type="ECO:0000313" key="2">
    <source>
        <dbReference type="EMBL" id="CAG9810873.1"/>
    </source>
</evidence>
<evidence type="ECO:0000313" key="3">
    <source>
        <dbReference type="Proteomes" id="UP001153620"/>
    </source>
</evidence>
<gene>
    <name evidence="2" type="ORF">CHIRRI_LOCUS13685</name>
</gene>
<feature type="chain" id="PRO_5040141190" evidence="1">
    <location>
        <begin position="20"/>
        <end position="265"/>
    </location>
</feature>
<evidence type="ECO:0000256" key="1">
    <source>
        <dbReference type="SAM" id="SignalP"/>
    </source>
</evidence>
<dbReference type="AlphaFoldDB" id="A0A9N9S7M5"/>
<organism evidence="2 3">
    <name type="scientific">Chironomus riparius</name>
    <dbReference type="NCBI Taxonomy" id="315576"/>
    <lineage>
        <taxon>Eukaryota</taxon>
        <taxon>Metazoa</taxon>
        <taxon>Ecdysozoa</taxon>
        <taxon>Arthropoda</taxon>
        <taxon>Hexapoda</taxon>
        <taxon>Insecta</taxon>
        <taxon>Pterygota</taxon>
        <taxon>Neoptera</taxon>
        <taxon>Endopterygota</taxon>
        <taxon>Diptera</taxon>
        <taxon>Nematocera</taxon>
        <taxon>Chironomoidea</taxon>
        <taxon>Chironomidae</taxon>
        <taxon>Chironominae</taxon>
        <taxon>Chironomus</taxon>
    </lineage>
</organism>
<protein>
    <submittedName>
        <fullName evidence="2">Uncharacterized protein</fullName>
    </submittedName>
</protein>
<sequence length="265" mass="30643">MKLVLSTFFLVFAIVTVNCAKYDAELASVLKKLKAFDLETTDQAGLEAIPLDVFMWLTFVDFDCVEEKLNIQNVDRKQVQDINNLLEFEKLNINNKKLFVAIGNAAKTCSRKSKEFKDAGIHQILSLRAFTAKLIFPDVRLNENRAEECFKWALSRIEPESRLVEGFDVNSMQNNISTCEKHTSIKSYRESLVRQMNKLDIKSCDVDKYEQPTTVGYNVMKMFLFSKVADKMPEYREELSESVIKFEADLLETQMNCILRDLRED</sequence>
<accession>A0A9N9S7M5</accession>
<keyword evidence="3" id="KW-1185">Reference proteome</keyword>
<reference evidence="2" key="2">
    <citation type="submission" date="2022-10" db="EMBL/GenBank/DDBJ databases">
        <authorList>
            <consortium name="ENA_rothamsted_submissions"/>
            <consortium name="culmorum"/>
            <person name="King R."/>
        </authorList>
    </citation>
    <scope>NUCLEOTIDE SEQUENCE</scope>
</reference>
<dbReference type="Proteomes" id="UP001153620">
    <property type="component" value="Chromosome 4"/>
</dbReference>
<dbReference type="EMBL" id="OU895880">
    <property type="protein sequence ID" value="CAG9810873.1"/>
    <property type="molecule type" value="Genomic_DNA"/>
</dbReference>
<reference evidence="2" key="1">
    <citation type="submission" date="2022-01" db="EMBL/GenBank/DDBJ databases">
        <authorList>
            <person name="King R."/>
        </authorList>
    </citation>
    <scope>NUCLEOTIDE SEQUENCE</scope>
</reference>
<keyword evidence="1" id="KW-0732">Signal</keyword>
<proteinExistence type="predicted"/>